<dbReference type="InterPro" id="IPR002053">
    <property type="entry name" value="Glyco_hydro_25"/>
</dbReference>
<feature type="chain" id="PRO_5002146727" description="Glycosyl hydrolase family 25" evidence="3">
    <location>
        <begin position="17"/>
        <end position="248"/>
    </location>
</feature>
<organism evidence="4 5">
    <name type="scientific">Ancylostoma duodenale</name>
    <dbReference type="NCBI Taxonomy" id="51022"/>
    <lineage>
        <taxon>Eukaryota</taxon>
        <taxon>Metazoa</taxon>
        <taxon>Ecdysozoa</taxon>
        <taxon>Nematoda</taxon>
        <taxon>Chromadorea</taxon>
        <taxon>Rhabditida</taxon>
        <taxon>Rhabditina</taxon>
        <taxon>Rhabditomorpha</taxon>
        <taxon>Strongyloidea</taxon>
        <taxon>Ancylostomatidae</taxon>
        <taxon>Ancylostomatinae</taxon>
        <taxon>Ancylostoma</taxon>
    </lineage>
</organism>
<feature type="signal peptide" evidence="3">
    <location>
        <begin position="1"/>
        <end position="16"/>
    </location>
</feature>
<dbReference type="SUPFAM" id="SSF51445">
    <property type="entry name" value="(Trans)glycosidases"/>
    <property type="match status" value="1"/>
</dbReference>
<dbReference type="InterPro" id="IPR051595">
    <property type="entry name" value="GH25_Enzymes"/>
</dbReference>
<evidence type="ECO:0000313" key="4">
    <source>
        <dbReference type="EMBL" id="KIH55503.1"/>
    </source>
</evidence>
<name>A0A0C2CGK5_9BILA</name>
<accession>A0A0C2CGK5</accession>
<evidence type="ECO:0000256" key="3">
    <source>
        <dbReference type="SAM" id="SignalP"/>
    </source>
</evidence>
<dbReference type="PANTHER" id="PTHR23208">
    <property type="entry name" value="LYSOZYME PROTEIN"/>
    <property type="match status" value="1"/>
</dbReference>
<keyword evidence="5" id="KW-1185">Reference proteome</keyword>
<sequence>MLIPTVLSSLALSCFAIVYTEEGIASLMNDQETAVDLSEPVSTSTFRCIRQNNVSVVFIRGYSSAGDGQFDRNAVTNIQNAFAAGLGTEVFMIPQPKSSKTGAEQFDEMYDGLKNNNIDIRSVWIQVTLPVNWHSNSTINVNFLSSILSRTNHYGLPIGIYTNYKDWDQIVDTVLIPGALLWYRSVYSAGPALDFVPFGTWSSATVTQYEGDWPVCGVTVNRNTYPASGAANFARMTHAEIEVIGRIH</sequence>
<gene>
    <name evidence="4" type="ORF">ANCDUO_14340</name>
</gene>
<dbReference type="CDD" id="cd06416">
    <property type="entry name" value="GH25_Lys1-like"/>
    <property type="match status" value="1"/>
</dbReference>
<dbReference type="Proteomes" id="UP000054047">
    <property type="component" value="Unassembled WGS sequence"/>
</dbReference>
<evidence type="ECO:0008006" key="6">
    <source>
        <dbReference type="Google" id="ProtNLM"/>
    </source>
</evidence>
<proteinExistence type="inferred from homology"/>
<dbReference type="Gene3D" id="3.20.20.80">
    <property type="entry name" value="Glycosidases"/>
    <property type="match status" value="1"/>
</dbReference>
<dbReference type="EMBL" id="KN737245">
    <property type="protein sequence ID" value="KIH55503.1"/>
    <property type="molecule type" value="Genomic_DNA"/>
</dbReference>
<dbReference type="PANTHER" id="PTHR23208:SF36">
    <property type="entry name" value="LYSOZYME-RELATED"/>
    <property type="match status" value="1"/>
</dbReference>
<dbReference type="PROSITE" id="PS51904">
    <property type="entry name" value="GLYCOSYL_HYDROL_F25_2"/>
    <property type="match status" value="1"/>
</dbReference>
<protein>
    <recommendedName>
        <fullName evidence="6">Glycosyl hydrolase family 25</fullName>
    </recommendedName>
</protein>
<dbReference type="GO" id="GO:0016998">
    <property type="term" value="P:cell wall macromolecule catabolic process"/>
    <property type="evidence" value="ECO:0007669"/>
    <property type="project" value="InterPro"/>
</dbReference>
<evidence type="ECO:0000256" key="2">
    <source>
        <dbReference type="ARBA" id="ARBA00022729"/>
    </source>
</evidence>
<dbReference type="InterPro" id="IPR017853">
    <property type="entry name" value="GH"/>
</dbReference>
<evidence type="ECO:0000313" key="5">
    <source>
        <dbReference type="Proteomes" id="UP000054047"/>
    </source>
</evidence>
<dbReference type="GO" id="GO:0009253">
    <property type="term" value="P:peptidoglycan catabolic process"/>
    <property type="evidence" value="ECO:0007669"/>
    <property type="project" value="InterPro"/>
</dbReference>
<dbReference type="OrthoDB" id="25039at2759"/>
<comment type="similarity">
    <text evidence="1">Belongs to the glycosyl hydrolase 25 family.</text>
</comment>
<keyword evidence="2 3" id="KW-0732">Signal</keyword>
<reference evidence="4 5" key="1">
    <citation type="submission" date="2013-12" db="EMBL/GenBank/DDBJ databases">
        <title>Draft genome of the parsitic nematode Ancylostoma duodenale.</title>
        <authorList>
            <person name="Mitreva M."/>
        </authorList>
    </citation>
    <scope>NUCLEOTIDE SEQUENCE [LARGE SCALE GENOMIC DNA]</scope>
    <source>
        <strain evidence="4 5">Zhejiang</strain>
    </source>
</reference>
<dbReference type="GO" id="GO:0007165">
    <property type="term" value="P:signal transduction"/>
    <property type="evidence" value="ECO:0007669"/>
    <property type="project" value="TreeGrafter"/>
</dbReference>
<dbReference type="GO" id="GO:0003796">
    <property type="term" value="F:lysozyme activity"/>
    <property type="evidence" value="ECO:0007669"/>
    <property type="project" value="InterPro"/>
</dbReference>
<dbReference type="GO" id="GO:0045087">
    <property type="term" value="P:innate immune response"/>
    <property type="evidence" value="ECO:0007669"/>
    <property type="project" value="TreeGrafter"/>
</dbReference>
<evidence type="ECO:0000256" key="1">
    <source>
        <dbReference type="ARBA" id="ARBA00010646"/>
    </source>
</evidence>
<dbReference type="AlphaFoldDB" id="A0A0C2CGK5"/>